<dbReference type="EMBL" id="LIYD01000005">
    <property type="protein sequence ID" value="KOS05117.1"/>
    <property type="molecule type" value="Genomic_DNA"/>
</dbReference>
<name>A0A0M8MG82_9FLAO</name>
<sequence>MNSDKLFELFFYVLPAAITGGVAYYFFQTYLKNEEGRRRYKIHAEAMRHSMPLRLQAYERLVLFLERISPAQLLIRITPQSSNKHDYEEYVIAQIEQEYEHNLTQQIYISAQCWDIITTAKNATIQTIRKTNMSPNIDSANKLREVILTDLFDKQSPSSIAIAYLKNEVGGLWDR</sequence>
<keyword evidence="3" id="KW-1185">Reference proteome</keyword>
<dbReference type="InterPro" id="IPR057695">
    <property type="entry name" value="DUF7935"/>
</dbReference>
<keyword evidence="1" id="KW-0812">Transmembrane</keyword>
<keyword evidence="1" id="KW-1133">Transmembrane helix</keyword>
<dbReference type="STRING" id="1202724.AM493_02985"/>
<reference evidence="2 3" key="1">
    <citation type="submission" date="2015-08" db="EMBL/GenBank/DDBJ databases">
        <title>Whole genome sequence of Flavobacterium akiainvivens IK-1T, from decaying Wikstroemia oahuensis, an endemic Hawaiian shrub.</title>
        <authorList>
            <person name="Wan X."/>
            <person name="Hou S."/>
            <person name="Saito J."/>
            <person name="Donachie S."/>
        </authorList>
    </citation>
    <scope>NUCLEOTIDE SEQUENCE [LARGE SCALE GENOMIC DNA]</scope>
    <source>
        <strain evidence="2 3">IK-1</strain>
    </source>
</reference>
<keyword evidence="1" id="KW-0472">Membrane</keyword>
<protein>
    <submittedName>
        <fullName evidence="2">Uncharacterized protein</fullName>
    </submittedName>
</protein>
<evidence type="ECO:0000313" key="2">
    <source>
        <dbReference type="EMBL" id="KOS05117.1"/>
    </source>
</evidence>
<dbReference type="Pfam" id="PF25589">
    <property type="entry name" value="DUF7935"/>
    <property type="match status" value="1"/>
</dbReference>
<proteinExistence type="predicted"/>
<organism evidence="2 3">
    <name type="scientific">Flavobacterium akiainvivens</name>
    <dbReference type="NCBI Taxonomy" id="1202724"/>
    <lineage>
        <taxon>Bacteria</taxon>
        <taxon>Pseudomonadati</taxon>
        <taxon>Bacteroidota</taxon>
        <taxon>Flavobacteriia</taxon>
        <taxon>Flavobacteriales</taxon>
        <taxon>Flavobacteriaceae</taxon>
        <taxon>Flavobacterium</taxon>
    </lineage>
</organism>
<dbReference type="RefSeq" id="WP_054406179.1">
    <property type="nucleotide sequence ID" value="NZ_FOYA01000006.1"/>
</dbReference>
<evidence type="ECO:0000256" key="1">
    <source>
        <dbReference type="SAM" id="Phobius"/>
    </source>
</evidence>
<accession>A0A0M8MG82</accession>
<dbReference type="Proteomes" id="UP000037755">
    <property type="component" value="Unassembled WGS sequence"/>
</dbReference>
<evidence type="ECO:0000313" key="3">
    <source>
        <dbReference type="Proteomes" id="UP000037755"/>
    </source>
</evidence>
<dbReference type="PATRIC" id="fig|1202724.3.peg.613"/>
<dbReference type="OrthoDB" id="1493032at2"/>
<gene>
    <name evidence="2" type="ORF">AM493_02985</name>
</gene>
<dbReference type="AlphaFoldDB" id="A0A0M8MG82"/>
<comment type="caution">
    <text evidence="2">The sequence shown here is derived from an EMBL/GenBank/DDBJ whole genome shotgun (WGS) entry which is preliminary data.</text>
</comment>
<feature type="transmembrane region" description="Helical" evidence="1">
    <location>
        <begin position="6"/>
        <end position="27"/>
    </location>
</feature>